<dbReference type="InterPro" id="IPR002189">
    <property type="entry name" value="CapZ_alpha"/>
</dbReference>
<keyword evidence="4 5" id="KW-0009">Actin-binding</keyword>
<dbReference type="AlphaFoldDB" id="A0AAV4EXM4"/>
<dbReference type="Pfam" id="PF01267">
    <property type="entry name" value="F-actin_cap_A"/>
    <property type="match status" value="1"/>
</dbReference>
<dbReference type="GO" id="GO:0051016">
    <property type="term" value="P:barbed-end actin filament capping"/>
    <property type="evidence" value="ECO:0007669"/>
    <property type="project" value="UniProtKB-UniRule"/>
</dbReference>
<evidence type="ECO:0000313" key="7">
    <source>
        <dbReference type="Proteomes" id="UP000762676"/>
    </source>
</evidence>
<name>A0AAV4EXM4_9GAST</name>
<evidence type="ECO:0000256" key="4">
    <source>
        <dbReference type="ARBA" id="ARBA00023203"/>
    </source>
</evidence>
<dbReference type="GO" id="GO:0030863">
    <property type="term" value="C:cortical cytoskeleton"/>
    <property type="evidence" value="ECO:0007669"/>
    <property type="project" value="TreeGrafter"/>
</dbReference>
<dbReference type="SUPFAM" id="SSF90096">
    <property type="entry name" value="Subunits of heterodimeric actin filament capping protein Capz"/>
    <property type="match status" value="1"/>
</dbReference>
<evidence type="ECO:0000256" key="2">
    <source>
        <dbReference type="ARBA" id="ARBA00014038"/>
    </source>
</evidence>
<dbReference type="Gene3D" id="3.90.1150.210">
    <property type="entry name" value="F-actin capping protein, beta subunit"/>
    <property type="match status" value="1"/>
</dbReference>
<dbReference type="InterPro" id="IPR037282">
    <property type="entry name" value="CapZ_alpha/beta"/>
</dbReference>
<comment type="similarity">
    <text evidence="1 5">Belongs to the F-actin-capping protein alpha subunit family.</text>
</comment>
<dbReference type="Proteomes" id="UP000762676">
    <property type="component" value="Unassembled WGS sequence"/>
</dbReference>
<dbReference type="GO" id="GO:0030036">
    <property type="term" value="P:actin cytoskeleton organization"/>
    <property type="evidence" value="ECO:0007669"/>
    <property type="project" value="TreeGrafter"/>
</dbReference>
<dbReference type="PANTHER" id="PTHR10653">
    <property type="entry name" value="F-ACTIN-CAPPING PROTEIN SUBUNIT ALPHA"/>
    <property type="match status" value="1"/>
</dbReference>
<protein>
    <recommendedName>
        <fullName evidence="2 5">F-actin-capping protein subunit alpha</fullName>
    </recommendedName>
</protein>
<evidence type="ECO:0000313" key="6">
    <source>
        <dbReference type="EMBL" id="GFR65804.1"/>
    </source>
</evidence>
<comment type="subunit">
    <text evidence="5">Heterodimer of an alpha and a beta subunit.</text>
</comment>
<dbReference type="InterPro" id="IPR017865">
    <property type="entry name" value="F-actin_cap_asu_CS"/>
</dbReference>
<evidence type="ECO:0000256" key="3">
    <source>
        <dbReference type="ARBA" id="ARBA00022467"/>
    </source>
</evidence>
<dbReference type="PANTHER" id="PTHR10653:SF0">
    <property type="entry name" value="F-ACTIN-CAPPING PROTEIN SUBUNIT ALPHA"/>
    <property type="match status" value="1"/>
</dbReference>
<accession>A0AAV4EXM4</accession>
<dbReference type="InterPro" id="IPR042276">
    <property type="entry name" value="CapZ_alpha/beta_2"/>
</dbReference>
<dbReference type="PROSITE" id="PS00748">
    <property type="entry name" value="F_ACTIN_CAPPING_A_1"/>
    <property type="match status" value="1"/>
</dbReference>
<keyword evidence="7" id="KW-1185">Reference proteome</keyword>
<evidence type="ECO:0000256" key="1">
    <source>
        <dbReference type="ARBA" id="ARBA00010479"/>
    </source>
</evidence>
<dbReference type="GO" id="GO:0008290">
    <property type="term" value="C:F-actin capping protein complex"/>
    <property type="evidence" value="ECO:0007669"/>
    <property type="project" value="UniProtKB-UniRule"/>
</dbReference>
<evidence type="ECO:0000256" key="5">
    <source>
        <dbReference type="RuleBase" id="RU365077"/>
    </source>
</evidence>
<dbReference type="GO" id="GO:0051015">
    <property type="term" value="F:actin filament binding"/>
    <property type="evidence" value="ECO:0007669"/>
    <property type="project" value="TreeGrafter"/>
</dbReference>
<comment type="function">
    <text evidence="5">F-actin-capping proteins bind in a Ca(2+)-independent manner to the fast growing ends of actin filaments (barbed end) thereby blocking the exchange of subunits at these ends. Unlike other capping proteins (such as gelsolin and severin), these proteins do not sever actin filaments.</text>
</comment>
<dbReference type="EMBL" id="BMAT01000409">
    <property type="protein sequence ID" value="GFR65804.1"/>
    <property type="molecule type" value="Genomic_DNA"/>
</dbReference>
<feature type="non-terminal residue" evidence="6">
    <location>
        <position position="1"/>
    </location>
</feature>
<proteinExistence type="inferred from homology"/>
<comment type="caution">
    <text evidence="6">The sequence shown here is derived from an EMBL/GenBank/DDBJ whole genome shotgun (WGS) entry which is preliminary data.</text>
</comment>
<sequence length="68" mass="7529">NGRWRGQWSVTFPASGGSAEVSGLLRVQVHYYEDGNVQLVSSKDIKRTIKVQVGKKLPCVSYNYVLAS</sequence>
<gene>
    <name evidence="6" type="ORF">ElyMa_000212200</name>
</gene>
<organism evidence="6 7">
    <name type="scientific">Elysia marginata</name>
    <dbReference type="NCBI Taxonomy" id="1093978"/>
    <lineage>
        <taxon>Eukaryota</taxon>
        <taxon>Metazoa</taxon>
        <taxon>Spiralia</taxon>
        <taxon>Lophotrochozoa</taxon>
        <taxon>Mollusca</taxon>
        <taxon>Gastropoda</taxon>
        <taxon>Heterobranchia</taxon>
        <taxon>Euthyneura</taxon>
        <taxon>Panpulmonata</taxon>
        <taxon>Sacoglossa</taxon>
        <taxon>Placobranchoidea</taxon>
        <taxon>Plakobranchidae</taxon>
        <taxon>Elysia</taxon>
    </lineage>
</organism>
<keyword evidence="3 5" id="KW-0117">Actin capping</keyword>
<reference evidence="6 7" key="1">
    <citation type="journal article" date="2021" name="Elife">
        <title>Chloroplast acquisition without the gene transfer in kleptoplastic sea slugs, Plakobranchus ocellatus.</title>
        <authorList>
            <person name="Maeda T."/>
            <person name="Takahashi S."/>
            <person name="Yoshida T."/>
            <person name="Shimamura S."/>
            <person name="Takaki Y."/>
            <person name="Nagai Y."/>
            <person name="Toyoda A."/>
            <person name="Suzuki Y."/>
            <person name="Arimoto A."/>
            <person name="Ishii H."/>
            <person name="Satoh N."/>
            <person name="Nishiyama T."/>
            <person name="Hasebe M."/>
            <person name="Maruyama T."/>
            <person name="Minagawa J."/>
            <person name="Obokata J."/>
            <person name="Shigenobu S."/>
        </authorList>
    </citation>
    <scope>NUCLEOTIDE SEQUENCE [LARGE SCALE GENOMIC DNA]</scope>
</reference>